<dbReference type="AlphaFoldDB" id="A0A173Y9U4"/>
<evidence type="ECO:0000313" key="3">
    <source>
        <dbReference type="EMBL" id="CUN60961.1"/>
    </source>
</evidence>
<dbReference type="Pfam" id="PF13577">
    <property type="entry name" value="SnoaL_4"/>
    <property type="match status" value="1"/>
</dbReference>
<name>A0A173Y9U4_9FIRM</name>
<gene>
    <name evidence="3" type="ORF">ERS852407_00697</name>
</gene>
<protein>
    <recommendedName>
        <fullName evidence="2">SnoaL-like domain-containing protein</fullName>
    </recommendedName>
</protein>
<organism evidence="3 4">
    <name type="scientific">Hungatella hathewayi</name>
    <dbReference type="NCBI Taxonomy" id="154046"/>
    <lineage>
        <taxon>Bacteria</taxon>
        <taxon>Bacillati</taxon>
        <taxon>Bacillota</taxon>
        <taxon>Clostridia</taxon>
        <taxon>Lachnospirales</taxon>
        <taxon>Lachnospiraceae</taxon>
        <taxon>Hungatella</taxon>
    </lineage>
</organism>
<dbReference type="InterPro" id="IPR032710">
    <property type="entry name" value="NTF2-like_dom_sf"/>
</dbReference>
<dbReference type="Gene3D" id="3.10.450.50">
    <property type="match status" value="1"/>
</dbReference>
<evidence type="ECO:0000259" key="2">
    <source>
        <dbReference type="Pfam" id="PF13577"/>
    </source>
</evidence>
<dbReference type="EMBL" id="CYZE01000001">
    <property type="protein sequence ID" value="CUN60961.1"/>
    <property type="molecule type" value="Genomic_DNA"/>
</dbReference>
<accession>A0A173Y9U4</accession>
<dbReference type="Proteomes" id="UP000095651">
    <property type="component" value="Unassembled WGS sequence"/>
</dbReference>
<evidence type="ECO:0000313" key="4">
    <source>
        <dbReference type="Proteomes" id="UP000095651"/>
    </source>
</evidence>
<reference evidence="3 4" key="1">
    <citation type="submission" date="2015-09" db="EMBL/GenBank/DDBJ databases">
        <authorList>
            <consortium name="Pathogen Informatics"/>
        </authorList>
    </citation>
    <scope>NUCLEOTIDE SEQUENCE [LARGE SCALE GENOMIC DNA]</scope>
    <source>
        <strain evidence="3 4">2789STDY5608850</strain>
    </source>
</reference>
<feature type="region of interest" description="Disordered" evidence="1">
    <location>
        <begin position="224"/>
        <end position="243"/>
    </location>
</feature>
<proteinExistence type="predicted"/>
<dbReference type="SUPFAM" id="SSF54427">
    <property type="entry name" value="NTF2-like"/>
    <property type="match status" value="1"/>
</dbReference>
<dbReference type="InterPro" id="IPR037401">
    <property type="entry name" value="SnoaL-like"/>
</dbReference>
<evidence type="ECO:0000256" key="1">
    <source>
        <dbReference type="SAM" id="MobiDB-lite"/>
    </source>
</evidence>
<feature type="domain" description="SnoaL-like" evidence="2">
    <location>
        <begin position="12"/>
        <end position="159"/>
    </location>
</feature>
<dbReference type="RefSeq" id="WP_055652997.1">
    <property type="nucleotide sequence ID" value="NZ_CABIXC010000001.1"/>
</dbReference>
<sequence>MMDNSVENRLYRLETRAEVENIIGTYCHLLFAGEGGQIMDELWSRSEEVSIEIGASGRYSTREKVATYYQKDHIAGKFTLLLPVTPVIETAADGRSARGMWFVLGLDSDAGDLGTGDPEERALLTSKTADGKAYRAECAVWRLGADFIREGEQWRILHLHQYDLVRFPCGSDWVRFAEERYATDGIRLDAMFRSNLPFAEDRAPENLANSPTSYHWQYRVDGRTEKEPKVPKPYETYSEADRY</sequence>